<dbReference type="KEGG" id="psuw:WQ53_14715"/>
<evidence type="ECO:0000259" key="8">
    <source>
        <dbReference type="Pfam" id="PF01494"/>
    </source>
</evidence>
<evidence type="ECO:0000256" key="2">
    <source>
        <dbReference type="ARBA" id="ARBA00004749"/>
    </source>
</evidence>
<name>A0A0E3UP76_9GAMM</name>
<dbReference type="PATRIC" id="fig|314722.6.peg.3188"/>
<proteinExistence type="inferred from homology"/>
<dbReference type="GO" id="GO:0004497">
    <property type="term" value="F:monooxygenase activity"/>
    <property type="evidence" value="ECO:0007669"/>
    <property type="project" value="UniProtKB-KW"/>
</dbReference>
<dbReference type="GO" id="GO:0071949">
    <property type="term" value="F:FAD binding"/>
    <property type="evidence" value="ECO:0007669"/>
    <property type="project" value="InterPro"/>
</dbReference>
<keyword evidence="4" id="KW-0285">Flavoprotein</keyword>
<dbReference type="InterPro" id="IPR051205">
    <property type="entry name" value="UbiH/COQ6_monooxygenase"/>
</dbReference>
<keyword evidence="6" id="KW-0560">Oxidoreductase</keyword>
<dbReference type="PANTHER" id="PTHR43876">
    <property type="entry name" value="UBIQUINONE BIOSYNTHESIS MONOOXYGENASE COQ6, MITOCHONDRIAL"/>
    <property type="match status" value="1"/>
</dbReference>
<evidence type="ECO:0000256" key="5">
    <source>
        <dbReference type="ARBA" id="ARBA00022827"/>
    </source>
</evidence>
<dbReference type="UniPathway" id="UPA00232"/>
<protein>
    <recommendedName>
        <fullName evidence="8">FAD-binding domain-containing protein</fullName>
    </recommendedName>
</protein>
<dbReference type="EMBL" id="CP011144">
    <property type="protein sequence ID" value="AKC87826.1"/>
    <property type="molecule type" value="Genomic_DNA"/>
</dbReference>
<sequence>MNHDVAIVGAGPVGLCLARAFGLQGLRVALVERQPQAALADPAFDGREIALTHASVRLLRELGVWRHLPAGEAYPLRSARVMDRDLPQELRVAPADGDRLGELVANHLIRRAAWLAVQEAPGIDLYAAATLRSIHTGADAARLELDDGTRLQARLLVAADSRYSETRRALGIGADLHDFGRSMLVCRIRHELPHDHAAWEWFGLGQTLALLPLSEHLAGAVVTLPGEQARALAGAGEAAFAAELQRRYGGRLGRIELAGSRHVYPLVATWAHRFAGTRLALAGDAAVGMHPVTAHGFNLGLASVERLSDLAATAIARGRDLGDAALLARYERRHRRGSWPLFQATRAIVGLYTDERLPARWLRSAALRAGAGLPPFRRALAAALTDASPVDPTPLQRLRTGLAQLRPG</sequence>
<organism evidence="9 10">
    <name type="scientific">Pseudoxanthomonas suwonensis</name>
    <dbReference type="NCBI Taxonomy" id="314722"/>
    <lineage>
        <taxon>Bacteria</taxon>
        <taxon>Pseudomonadati</taxon>
        <taxon>Pseudomonadota</taxon>
        <taxon>Gammaproteobacteria</taxon>
        <taxon>Lysobacterales</taxon>
        <taxon>Lysobacteraceae</taxon>
        <taxon>Pseudoxanthomonas</taxon>
    </lineage>
</organism>
<dbReference type="NCBIfam" id="TIGR01988">
    <property type="entry name" value="Ubi-OHases"/>
    <property type="match status" value="1"/>
</dbReference>
<dbReference type="NCBIfam" id="NF006593">
    <property type="entry name" value="PRK09126.1"/>
    <property type="match status" value="1"/>
</dbReference>
<evidence type="ECO:0000313" key="9">
    <source>
        <dbReference type="EMBL" id="AKC87826.1"/>
    </source>
</evidence>
<dbReference type="RefSeq" id="WP_052633439.1">
    <property type="nucleotide sequence ID" value="NZ_CP011144.1"/>
</dbReference>
<keyword evidence="10" id="KW-1185">Reference proteome</keyword>
<feature type="domain" description="FAD-binding" evidence="8">
    <location>
        <begin position="4"/>
        <end position="342"/>
    </location>
</feature>
<dbReference type="PANTHER" id="PTHR43876:SF25">
    <property type="entry name" value="MONOOXYGENASE NMA2164"/>
    <property type="match status" value="1"/>
</dbReference>
<gene>
    <name evidence="9" type="ORF">WQ53_14715</name>
</gene>
<evidence type="ECO:0000256" key="3">
    <source>
        <dbReference type="ARBA" id="ARBA00005349"/>
    </source>
</evidence>
<dbReference type="InterPro" id="IPR010971">
    <property type="entry name" value="UbiH/COQ6"/>
</dbReference>
<dbReference type="Proteomes" id="UP000033067">
    <property type="component" value="Chromosome"/>
</dbReference>
<dbReference type="InterPro" id="IPR002938">
    <property type="entry name" value="FAD-bd"/>
</dbReference>
<evidence type="ECO:0000256" key="7">
    <source>
        <dbReference type="ARBA" id="ARBA00023033"/>
    </source>
</evidence>
<evidence type="ECO:0000313" key="10">
    <source>
        <dbReference type="Proteomes" id="UP000033067"/>
    </source>
</evidence>
<dbReference type="PRINTS" id="PR00420">
    <property type="entry name" value="RNGMNOXGNASE"/>
</dbReference>
<comment type="cofactor">
    <cofactor evidence="1">
        <name>FAD</name>
        <dbReference type="ChEBI" id="CHEBI:57692"/>
    </cofactor>
</comment>
<dbReference type="GO" id="GO:0016705">
    <property type="term" value="F:oxidoreductase activity, acting on paired donors, with incorporation or reduction of molecular oxygen"/>
    <property type="evidence" value="ECO:0007669"/>
    <property type="project" value="InterPro"/>
</dbReference>
<evidence type="ECO:0000256" key="4">
    <source>
        <dbReference type="ARBA" id="ARBA00022630"/>
    </source>
</evidence>
<keyword evidence="7" id="KW-0503">Monooxygenase</keyword>
<dbReference type="Pfam" id="PF01494">
    <property type="entry name" value="FAD_binding_3"/>
    <property type="match status" value="1"/>
</dbReference>
<dbReference type="InterPro" id="IPR036188">
    <property type="entry name" value="FAD/NAD-bd_sf"/>
</dbReference>
<comment type="similarity">
    <text evidence="3">Belongs to the UbiH/COQ6 family.</text>
</comment>
<comment type="pathway">
    <text evidence="2">Cofactor biosynthesis; ubiquinone biosynthesis.</text>
</comment>
<reference evidence="9 10" key="1">
    <citation type="journal article" date="2015" name="Genome Announc.">
        <title>Complete Genome Sequence of Pseudoxanthomonas suwonensis Strain J1, a Cellulose-Degrading Bacterium Isolated from Leaf- and Wood-Enriched Soil.</title>
        <authorList>
            <person name="Hou L."/>
            <person name="Jiang J."/>
            <person name="Xu Z."/>
            <person name="Zhou Y."/>
            <person name="Leung F.C."/>
        </authorList>
    </citation>
    <scope>NUCLEOTIDE SEQUENCE [LARGE SCALE GENOMIC DNA]</scope>
    <source>
        <strain evidence="9 10">J1</strain>
    </source>
</reference>
<evidence type="ECO:0000256" key="6">
    <source>
        <dbReference type="ARBA" id="ARBA00023002"/>
    </source>
</evidence>
<evidence type="ECO:0000256" key="1">
    <source>
        <dbReference type="ARBA" id="ARBA00001974"/>
    </source>
</evidence>
<dbReference type="GO" id="GO:0006744">
    <property type="term" value="P:ubiquinone biosynthetic process"/>
    <property type="evidence" value="ECO:0007669"/>
    <property type="project" value="UniProtKB-UniPathway"/>
</dbReference>
<dbReference type="OrthoDB" id="9769565at2"/>
<dbReference type="AlphaFoldDB" id="A0A0E3UP76"/>
<dbReference type="Gene3D" id="3.50.50.60">
    <property type="entry name" value="FAD/NAD(P)-binding domain"/>
    <property type="match status" value="2"/>
</dbReference>
<dbReference type="SUPFAM" id="SSF51905">
    <property type="entry name" value="FAD/NAD(P)-binding domain"/>
    <property type="match status" value="1"/>
</dbReference>
<accession>A0A0E3UP76</accession>
<keyword evidence="5" id="KW-0274">FAD</keyword>